<accession>A0ABU1F4K8</accession>
<name>A0ABU1F4K8_9RHOB</name>
<gene>
    <name evidence="1" type="ORF">RGD00_04170</name>
</gene>
<dbReference type="EMBL" id="JAVKPH010000003">
    <property type="protein sequence ID" value="MDR5651786.1"/>
    <property type="molecule type" value="Genomic_DNA"/>
</dbReference>
<reference evidence="1 2" key="1">
    <citation type="submission" date="2023-09" db="EMBL/GenBank/DDBJ databases">
        <title>Xinfangfangia sedmenti sp. nov., isolated the sedment.</title>
        <authorList>
            <person name="Xu L."/>
        </authorList>
    </citation>
    <scope>NUCLEOTIDE SEQUENCE [LARGE SCALE GENOMIC DNA]</scope>
    <source>
        <strain evidence="1 2">LG-4</strain>
    </source>
</reference>
<dbReference type="InterPro" id="IPR053745">
    <property type="entry name" value="Viral_Tail_Comp_sf"/>
</dbReference>
<organism evidence="1 2">
    <name type="scientific">Ruixingdingia sedimenti</name>
    <dbReference type="NCBI Taxonomy" id="3073604"/>
    <lineage>
        <taxon>Bacteria</taxon>
        <taxon>Pseudomonadati</taxon>
        <taxon>Pseudomonadota</taxon>
        <taxon>Alphaproteobacteria</taxon>
        <taxon>Rhodobacterales</taxon>
        <taxon>Paracoccaceae</taxon>
        <taxon>Ruixingdingia</taxon>
    </lineage>
</organism>
<protein>
    <submittedName>
        <fullName evidence="1">DUF3168 domain-containing protein</fullName>
    </submittedName>
</protein>
<dbReference type="Pfam" id="PF11367">
    <property type="entry name" value="Tail_completion_gp17"/>
    <property type="match status" value="1"/>
</dbReference>
<evidence type="ECO:0000313" key="1">
    <source>
        <dbReference type="EMBL" id="MDR5651786.1"/>
    </source>
</evidence>
<proteinExistence type="predicted"/>
<dbReference type="Proteomes" id="UP001247754">
    <property type="component" value="Unassembled WGS sequence"/>
</dbReference>
<evidence type="ECO:0000313" key="2">
    <source>
        <dbReference type="Proteomes" id="UP001247754"/>
    </source>
</evidence>
<dbReference type="RefSeq" id="WP_310456035.1">
    <property type="nucleotide sequence ID" value="NZ_JAVKPH010000003.1"/>
</dbReference>
<sequence length="135" mass="14350">MSYAMAAALQAAVWQRLVTDAGLAAIVGDAVHDAMPAGPVPETYVILGPEEVRDASDRDGAGAEHRFVVSVVSTAAGFRRAKQAAAAVSERLEGAELVLARGRLVGLWFHRAVARRLDNGAARRIDLTFRARTEA</sequence>
<dbReference type="InterPro" id="IPR021508">
    <property type="entry name" value="Gp17-like"/>
</dbReference>
<keyword evidence="2" id="KW-1185">Reference proteome</keyword>
<dbReference type="Gene3D" id="3.30.2000.30">
    <property type="match status" value="1"/>
</dbReference>
<comment type="caution">
    <text evidence="1">The sequence shown here is derived from an EMBL/GenBank/DDBJ whole genome shotgun (WGS) entry which is preliminary data.</text>
</comment>